<dbReference type="InterPro" id="IPR035917">
    <property type="entry name" value="YjbQ-like_sf"/>
</dbReference>
<organism evidence="2 3">
    <name type="scientific">Candidatus Falkowbacteria bacterium CG1_02_37_44</name>
    <dbReference type="NCBI Taxonomy" id="1805146"/>
    <lineage>
        <taxon>Bacteria</taxon>
        <taxon>Candidatus Falkowiibacteriota</taxon>
    </lineage>
</organism>
<dbReference type="Proteomes" id="UP000183192">
    <property type="component" value="Unassembled WGS sequence"/>
</dbReference>
<dbReference type="PIRSF" id="PIRSF004681">
    <property type="entry name" value="UCP004681"/>
    <property type="match status" value="1"/>
</dbReference>
<comment type="similarity">
    <text evidence="1">Belongs to the UPF0047 family.</text>
</comment>
<dbReference type="PANTHER" id="PTHR30615:SF8">
    <property type="entry name" value="UPF0047 PROTEIN C4A8.02C"/>
    <property type="match status" value="1"/>
</dbReference>
<evidence type="ECO:0008006" key="4">
    <source>
        <dbReference type="Google" id="ProtNLM"/>
    </source>
</evidence>
<dbReference type="Pfam" id="PF01894">
    <property type="entry name" value="YjbQ"/>
    <property type="match status" value="1"/>
</dbReference>
<reference evidence="2 3" key="1">
    <citation type="journal article" date="2016" name="Environ. Microbiol.">
        <title>Genomic resolution of a cold subsurface aquifer community provides metabolic insights for novel microbes adapted to high CO concentrations.</title>
        <authorList>
            <person name="Probst A.J."/>
            <person name="Castelle C.J."/>
            <person name="Singh A."/>
            <person name="Brown C.T."/>
            <person name="Anantharaman K."/>
            <person name="Sharon I."/>
            <person name="Hug L.A."/>
            <person name="Burstein D."/>
            <person name="Emerson J.B."/>
            <person name="Thomas B.C."/>
            <person name="Banfield J.F."/>
        </authorList>
    </citation>
    <scope>NUCLEOTIDE SEQUENCE [LARGE SCALE GENOMIC DNA]</scope>
    <source>
        <strain evidence="2">CG1_02_37_44</strain>
    </source>
</reference>
<dbReference type="Gene3D" id="2.60.120.460">
    <property type="entry name" value="YjbQ-like"/>
    <property type="match status" value="1"/>
</dbReference>
<evidence type="ECO:0000256" key="1">
    <source>
        <dbReference type="ARBA" id="ARBA00005534"/>
    </source>
</evidence>
<dbReference type="AlphaFoldDB" id="A0A1J4T8H4"/>
<protein>
    <recommendedName>
        <fullName evidence="4">Secondary thiamine-phosphate synthase enzyme</fullName>
    </recommendedName>
</protein>
<evidence type="ECO:0000313" key="2">
    <source>
        <dbReference type="EMBL" id="OIO07133.1"/>
    </source>
</evidence>
<evidence type="ECO:0000313" key="3">
    <source>
        <dbReference type="Proteomes" id="UP000183192"/>
    </source>
</evidence>
<dbReference type="STRING" id="1805146.AUJ27_03000"/>
<comment type="caution">
    <text evidence="2">The sequence shown here is derived from an EMBL/GenBank/DDBJ whole genome shotgun (WGS) entry which is preliminary data.</text>
</comment>
<dbReference type="SUPFAM" id="SSF111038">
    <property type="entry name" value="YjbQ-like"/>
    <property type="match status" value="1"/>
</dbReference>
<name>A0A1J4T8H4_9BACT</name>
<gene>
    <name evidence="2" type="ORF">AUJ27_03000</name>
</gene>
<dbReference type="NCBIfam" id="TIGR00149">
    <property type="entry name" value="TIGR00149_YjbQ"/>
    <property type="match status" value="1"/>
</dbReference>
<accession>A0A1J4T8H4</accession>
<sequence length="135" mass="15339">MKFIVQTKGNCDFIDITEKVKELVGQSSVKEGVVLVFVKGSTAAITLIEKEEGIFQDFKEILEKIAPEKADYHHHKKWRDHNGAAHIKSALIKPEVVISLENGSLDLGTWQQIILMDFDEKPREREIIVKIIKGE</sequence>
<proteinExistence type="inferred from homology"/>
<dbReference type="EMBL" id="MNUU01000057">
    <property type="protein sequence ID" value="OIO07133.1"/>
    <property type="molecule type" value="Genomic_DNA"/>
</dbReference>
<dbReference type="PANTHER" id="PTHR30615">
    <property type="entry name" value="UNCHARACTERIZED PROTEIN YJBQ-RELATED"/>
    <property type="match status" value="1"/>
</dbReference>
<dbReference type="InterPro" id="IPR001602">
    <property type="entry name" value="UPF0047_YjbQ-like"/>
</dbReference>